<dbReference type="InterPro" id="IPR013112">
    <property type="entry name" value="FAD-bd_8"/>
</dbReference>
<name>A0A1Y2CEV3_9FUNG</name>
<dbReference type="Pfam" id="PF08022">
    <property type="entry name" value="FAD_binding_8"/>
    <property type="match status" value="1"/>
</dbReference>
<dbReference type="GO" id="GO:0006811">
    <property type="term" value="P:monoatomic ion transport"/>
    <property type="evidence" value="ECO:0007669"/>
    <property type="project" value="UniProtKB-KW"/>
</dbReference>
<evidence type="ECO:0000259" key="10">
    <source>
        <dbReference type="Pfam" id="PF08022"/>
    </source>
</evidence>
<comment type="caution">
    <text evidence="12">The sequence shown here is derived from an EMBL/GenBank/DDBJ whole genome shotgun (WGS) entry which is preliminary data.</text>
</comment>
<dbReference type="Pfam" id="PF08030">
    <property type="entry name" value="NAD_binding_6"/>
    <property type="match status" value="1"/>
</dbReference>
<keyword evidence="5" id="KW-0560">Oxidoreductase</keyword>
<reference evidence="12 13" key="1">
    <citation type="submission" date="2016-07" db="EMBL/GenBank/DDBJ databases">
        <title>Pervasive Adenine N6-methylation of Active Genes in Fungi.</title>
        <authorList>
            <consortium name="DOE Joint Genome Institute"/>
            <person name="Mondo S.J."/>
            <person name="Dannebaum R.O."/>
            <person name="Kuo R.C."/>
            <person name="Labutti K."/>
            <person name="Haridas S."/>
            <person name="Kuo A."/>
            <person name="Salamov A."/>
            <person name="Ahrendt S.R."/>
            <person name="Lipzen A."/>
            <person name="Sullivan W."/>
            <person name="Andreopoulos W.B."/>
            <person name="Clum A."/>
            <person name="Lindquist E."/>
            <person name="Daum C."/>
            <person name="Ramamoorthy G.K."/>
            <person name="Gryganskyi A."/>
            <person name="Culley D."/>
            <person name="Magnuson J.K."/>
            <person name="James T.Y."/>
            <person name="O'Malley M.A."/>
            <person name="Stajich J.E."/>
            <person name="Spatafora J.W."/>
            <person name="Visel A."/>
            <person name="Grigoriev I.V."/>
        </authorList>
    </citation>
    <scope>NUCLEOTIDE SEQUENCE [LARGE SCALE GENOMIC DNA]</scope>
    <source>
        <strain evidence="12 13">JEL800</strain>
    </source>
</reference>
<evidence type="ECO:0000256" key="4">
    <source>
        <dbReference type="ARBA" id="ARBA00022989"/>
    </source>
</evidence>
<evidence type="ECO:0000256" key="7">
    <source>
        <dbReference type="ARBA" id="ARBA00023136"/>
    </source>
</evidence>
<dbReference type="InterPro" id="IPR013130">
    <property type="entry name" value="Fe3_Rdtase_TM_dom"/>
</dbReference>
<feature type="transmembrane region" description="Helical" evidence="8">
    <location>
        <begin position="20"/>
        <end position="40"/>
    </location>
</feature>
<dbReference type="InterPro" id="IPR039261">
    <property type="entry name" value="FNR_nucleotide-bd"/>
</dbReference>
<dbReference type="OrthoDB" id="167398at2759"/>
<evidence type="ECO:0000313" key="13">
    <source>
        <dbReference type="Proteomes" id="UP000193642"/>
    </source>
</evidence>
<feature type="domain" description="Ferric reductase NAD binding" evidence="11">
    <location>
        <begin position="310"/>
        <end position="447"/>
    </location>
</feature>
<dbReference type="STRING" id="329046.A0A1Y2CEV3"/>
<sequence length="472" mass="52700">MVAKLKPGKTINYLFSTVNYLFNVSGDALAVLMGFVMIPVSKNSFLATFFDLPYTAMARVHIWIGRVIWWLTVFHTVDGIMKYVLNNRDPLNMIRVPKNPEWGDHDFVGVTGIVATAALLIITLTSLDFVRRKYFNVFFYTHFLVFIFILFAYFHASNCIYYILPGLFMYTVDGFMRLYSRYSPRDKVSNVIFEDCGYVTLTIATKKAATVRPGEFMRVCFPEVSKYEFHPWSVVRANAESVTFLFATASENQKEWTWKLQALLVERKAAGTVGEVEVCLQGPFGSEIGFLNSVGVAGKKTPDMYVFYVGGTGLAASVQGIEKILAHESTKVLLVWSARVVGMENLSLVKELIAKGKQTGGNLSVELYETRGDAVAQDPESIENLTATKLMSEKNLEEVGLAGHQLHHQRSDLLAILQKHVSVVDLDTSTVEVGLFVCGSGGLTKHALQSSTQFQRDNKNVQINLVVEPFAL</sequence>
<evidence type="ECO:0000256" key="8">
    <source>
        <dbReference type="SAM" id="Phobius"/>
    </source>
</evidence>
<evidence type="ECO:0000313" key="12">
    <source>
        <dbReference type="EMBL" id="ORY45583.1"/>
    </source>
</evidence>
<organism evidence="12 13">
    <name type="scientific">Rhizoclosmatium globosum</name>
    <dbReference type="NCBI Taxonomy" id="329046"/>
    <lineage>
        <taxon>Eukaryota</taxon>
        <taxon>Fungi</taxon>
        <taxon>Fungi incertae sedis</taxon>
        <taxon>Chytridiomycota</taxon>
        <taxon>Chytridiomycota incertae sedis</taxon>
        <taxon>Chytridiomycetes</taxon>
        <taxon>Chytridiales</taxon>
        <taxon>Chytriomycetaceae</taxon>
        <taxon>Rhizoclosmatium</taxon>
    </lineage>
</organism>
<dbReference type="InterPro" id="IPR050369">
    <property type="entry name" value="RBOH/FRE"/>
</dbReference>
<evidence type="ECO:0000259" key="11">
    <source>
        <dbReference type="Pfam" id="PF08030"/>
    </source>
</evidence>
<gene>
    <name evidence="12" type="ORF">BCR33DRAFT_716248</name>
</gene>
<dbReference type="PANTHER" id="PTHR11972">
    <property type="entry name" value="NADPH OXIDASE"/>
    <property type="match status" value="1"/>
</dbReference>
<dbReference type="EMBL" id="MCGO01000019">
    <property type="protein sequence ID" value="ORY45583.1"/>
    <property type="molecule type" value="Genomic_DNA"/>
</dbReference>
<keyword evidence="13" id="KW-1185">Reference proteome</keyword>
<dbReference type="AlphaFoldDB" id="A0A1Y2CEV3"/>
<dbReference type="Pfam" id="PF01794">
    <property type="entry name" value="Ferric_reduct"/>
    <property type="match status" value="1"/>
</dbReference>
<feature type="domain" description="FAD-binding 8" evidence="10">
    <location>
        <begin position="198"/>
        <end position="286"/>
    </location>
</feature>
<evidence type="ECO:0000256" key="1">
    <source>
        <dbReference type="ARBA" id="ARBA00004141"/>
    </source>
</evidence>
<evidence type="ECO:0000256" key="5">
    <source>
        <dbReference type="ARBA" id="ARBA00023002"/>
    </source>
</evidence>
<keyword evidence="3" id="KW-0249">Electron transport</keyword>
<dbReference type="Gene3D" id="3.40.50.80">
    <property type="entry name" value="Nucleotide-binding domain of ferredoxin-NADP reductase (FNR) module"/>
    <property type="match status" value="1"/>
</dbReference>
<dbReference type="GO" id="GO:0005886">
    <property type="term" value="C:plasma membrane"/>
    <property type="evidence" value="ECO:0007669"/>
    <property type="project" value="TreeGrafter"/>
</dbReference>
<comment type="subcellular location">
    <subcellularLocation>
        <location evidence="1">Membrane</location>
        <topology evidence="1">Multi-pass membrane protein</topology>
    </subcellularLocation>
</comment>
<dbReference type="PANTHER" id="PTHR11972:SF69">
    <property type="entry name" value="FERRIC REDUCTION OXIDASE 6-RELATED"/>
    <property type="match status" value="1"/>
</dbReference>
<dbReference type="InterPro" id="IPR013121">
    <property type="entry name" value="Fe_red_NAD-bd_6"/>
</dbReference>
<keyword evidence="2 8" id="KW-0812">Transmembrane</keyword>
<accession>A0A1Y2CEV3</accession>
<evidence type="ECO:0000256" key="6">
    <source>
        <dbReference type="ARBA" id="ARBA00023065"/>
    </source>
</evidence>
<keyword evidence="6" id="KW-0406">Ion transport</keyword>
<protein>
    <recommendedName>
        <fullName evidence="14">FAD-binding FR-type domain-containing protein</fullName>
    </recommendedName>
</protein>
<keyword evidence="6" id="KW-0813">Transport</keyword>
<evidence type="ECO:0000259" key="9">
    <source>
        <dbReference type="Pfam" id="PF01794"/>
    </source>
</evidence>
<keyword evidence="7 8" id="KW-0472">Membrane</keyword>
<evidence type="ECO:0000256" key="2">
    <source>
        <dbReference type="ARBA" id="ARBA00022692"/>
    </source>
</evidence>
<feature type="domain" description="Ferric oxidoreductase" evidence="9">
    <location>
        <begin position="28"/>
        <end position="152"/>
    </location>
</feature>
<feature type="transmembrane region" description="Helical" evidence="8">
    <location>
        <begin position="107"/>
        <end position="127"/>
    </location>
</feature>
<dbReference type="GO" id="GO:0016491">
    <property type="term" value="F:oxidoreductase activity"/>
    <property type="evidence" value="ECO:0007669"/>
    <property type="project" value="UniProtKB-KW"/>
</dbReference>
<proteinExistence type="predicted"/>
<evidence type="ECO:0000256" key="3">
    <source>
        <dbReference type="ARBA" id="ARBA00022982"/>
    </source>
</evidence>
<evidence type="ECO:0008006" key="14">
    <source>
        <dbReference type="Google" id="ProtNLM"/>
    </source>
</evidence>
<keyword evidence="4 8" id="KW-1133">Transmembrane helix</keyword>
<feature type="transmembrane region" description="Helical" evidence="8">
    <location>
        <begin position="134"/>
        <end position="154"/>
    </location>
</feature>
<dbReference type="Proteomes" id="UP000193642">
    <property type="component" value="Unassembled WGS sequence"/>
</dbReference>